<keyword evidence="5 6" id="KW-0233">DNA recombination</keyword>
<keyword evidence="4 6" id="KW-0238">DNA-binding</keyword>
<keyword evidence="3 6" id="KW-0815">Transposition</keyword>
<keyword evidence="8" id="KW-1185">Reference proteome</keyword>
<dbReference type="GO" id="GO:0006313">
    <property type="term" value="P:DNA transposition"/>
    <property type="evidence" value="ECO:0007669"/>
    <property type="project" value="UniProtKB-UniRule"/>
</dbReference>
<evidence type="ECO:0000256" key="1">
    <source>
        <dbReference type="ARBA" id="ARBA00002190"/>
    </source>
</evidence>
<dbReference type="GO" id="GO:0004803">
    <property type="term" value="F:transposase activity"/>
    <property type="evidence" value="ECO:0007669"/>
    <property type="project" value="UniProtKB-UniRule"/>
</dbReference>
<dbReference type="EMBL" id="AP022843">
    <property type="protein sequence ID" value="BCB09181.1"/>
    <property type="molecule type" value="Genomic_DNA"/>
</dbReference>
<evidence type="ECO:0000256" key="3">
    <source>
        <dbReference type="ARBA" id="ARBA00022578"/>
    </source>
</evidence>
<evidence type="ECO:0000256" key="6">
    <source>
        <dbReference type="RuleBase" id="RU365089"/>
    </source>
</evidence>
<organism evidence="7 8">
    <name type="scientific">Halomonas hydrothermalis</name>
    <dbReference type="NCBI Taxonomy" id="115561"/>
    <lineage>
        <taxon>Bacteria</taxon>
        <taxon>Pseudomonadati</taxon>
        <taxon>Pseudomonadota</taxon>
        <taxon>Gammaproteobacteria</taxon>
        <taxon>Oceanospirillales</taxon>
        <taxon>Halomonadaceae</taxon>
        <taxon>Halomonas</taxon>
    </lineage>
</organism>
<evidence type="ECO:0000256" key="2">
    <source>
        <dbReference type="ARBA" id="ARBA00010961"/>
    </source>
</evidence>
<keyword evidence="6" id="KW-0814">Transposable element</keyword>
<gene>
    <name evidence="7" type="ORF">HHSLTHF2_30710</name>
</gene>
<name>A0A6F8U7Q1_9GAMM</name>
<sequence>MVRNGYLPERTVQTGIGDVSVQVPKVRDRSGGGARFNSSLLPPYLKRYSIEELIPWLYLKGISTGDYQEALAALLGDQAKGALGQHGVSAQETVGRRAYRVAAA</sequence>
<comment type="function">
    <text evidence="1 6">Required for the transposition of the insertion element.</text>
</comment>
<dbReference type="PANTHER" id="PTHR33217">
    <property type="entry name" value="TRANSPOSASE FOR INSERTION SEQUENCE ELEMENT IS1081"/>
    <property type="match status" value="1"/>
</dbReference>
<dbReference type="GO" id="GO:0003677">
    <property type="term" value="F:DNA binding"/>
    <property type="evidence" value="ECO:0007669"/>
    <property type="project" value="UniProtKB-UniRule"/>
</dbReference>
<dbReference type="Pfam" id="PF00872">
    <property type="entry name" value="Transposase_mut"/>
    <property type="match status" value="1"/>
</dbReference>
<proteinExistence type="inferred from homology"/>
<dbReference type="Proteomes" id="UP000502259">
    <property type="component" value="Chromosome"/>
</dbReference>
<evidence type="ECO:0000313" key="8">
    <source>
        <dbReference type="Proteomes" id="UP000502259"/>
    </source>
</evidence>
<evidence type="ECO:0000256" key="4">
    <source>
        <dbReference type="ARBA" id="ARBA00023125"/>
    </source>
</evidence>
<reference evidence="7 8" key="1">
    <citation type="submission" date="2020-03" db="EMBL/GenBank/DDBJ databases">
        <title>Complete Genome Sequence of Halomonas hydrothermalis Strain Slthf2, Halophilic Bacterium Isolated from Deep-Sea Hydrothermal-Vent Environments.</title>
        <authorList>
            <person name="Takeyama N."/>
            <person name="Huang M."/>
            <person name="Sato K."/>
            <person name="Galipon J."/>
            <person name="Arakawa K."/>
        </authorList>
    </citation>
    <scope>NUCLEOTIDE SEQUENCE [LARGE SCALE GENOMIC DNA]</scope>
    <source>
        <strain evidence="7 8">Slthf2</strain>
    </source>
</reference>
<evidence type="ECO:0000256" key="5">
    <source>
        <dbReference type="ARBA" id="ARBA00023172"/>
    </source>
</evidence>
<dbReference type="AlphaFoldDB" id="A0A6F8U7Q1"/>
<dbReference type="InterPro" id="IPR001207">
    <property type="entry name" value="Transposase_mutator"/>
</dbReference>
<protein>
    <recommendedName>
        <fullName evidence="6">Mutator family transposase</fullName>
    </recommendedName>
</protein>
<evidence type="ECO:0000313" key="7">
    <source>
        <dbReference type="EMBL" id="BCB09181.1"/>
    </source>
</evidence>
<accession>A0A6F8U7Q1</accession>
<dbReference type="PANTHER" id="PTHR33217:SF9">
    <property type="entry name" value="MUTATOR FAMILY TRANSPOSASE"/>
    <property type="match status" value="1"/>
</dbReference>
<comment type="similarity">
    <text evidence="2 6">Belongs to the transposase mutator family.</text>
</comment>